<evidence type="ECO:0000313" key="4">
    <source>
        <dbReference type="EMBL" id="AOO13791.1"/>
    </source>
</evidence>
<dbReference type="EMBL" id="KX349300">
    <property type="protein sequence ID" value="AOO13575.1"/>
    <property type="molecule type" value="Genomic_DNA"/>
</dbReference>
<evidence type="ECO:0000313" key="7">
    <source>
        <dbReference type="EMBL" id="AOO14659.1"/>
    </source>
</evidence>
<evidence type="ECO:0000313" key="10">
    <source>
        <dbReference type="Proteomes" id="UP000223576"/>
    </source>
</evidence>
<protein>
    <submittedName>
        <fullName evidence="5">Uncharacterized protein</fullName>
    </submittedName>
</protein>
<dbReference type="EMBL" id="KX349298">
    <property type="protein sequence ID" value="AOO13143.1"/>
    <property type="molecule type" value="Genomic_DNA"/>
</dbReference>
<dbReference type="Proteomes" id="UP000223981">
    <property type="component" value="Segment"/>
</dbReference>
<dbReference type="Proteomes" id="UP000225808">
    <property type="component" value="Segment"/>
</dbReference>
<gene>
    <name evidence="1" type="ORF">LIS021110_029</name>
    <name evidence="2" type="ORF">LIS110610_029</name>
    <name evidence="3" type="ORF">Np111211_029</name>
    <name evidence="4" type="ORF">Np450711_029</name>
    <name evidence="5" type="ORF">RW030110_029</name>
    <name evidence="6" type="ORF">Sn180910_029</name>
    <name evidence="7" type="ORF">Sn230910_029</name>
    <name evidence="8" type="ORF">W1230910_029</name>
</gene>
<name>A0A1D7SK49_9CAUD</name>
<dbReference type="EMBL" id="KX349302">
    <property type="protein sequence ID" value="AOO14007.1"/>
    <property type="molecule type" value="Genomic_DNA"/>
</dbReference>
<dbReference type="Proteomes" id="UP000225271">
    <property type="component" value="Segment"/>
</dbReference>
<evidence type="ECO:0000313" key="8">
    <source>
        <dbReference type="EMBL" id="AOO14875.1"/>
    </source>
</evidence>
<dbReference type="Proteomes" id="UP000223576">
    <property type="component" value="Segment"/>
</dbReference>
<evidence type="ECO:0000313" key="9">
    <source>
        <dbReference type="Proteomes" id="UP000223288"/>
    </source>
</evidence>
<evidence type="ECO:0000313" key="11">
    <source>
        <dbReference type="Proteomes" id="UP000224953"/>
    </source>
</evidence>
<evidence type="ECO:0000313" key="1">
    <source>
        <dbReference type="EMBL" id="AOO13143.1"/>
    </source>
</evidence>
<dbReference type="Proteomes" id="UP000224257">
    <property type="component" value="Segment"/>
</dbReference>
<sequence length="144" mass="14808">MALTQINGNNISQATDATISALRFLNTNGDAILTLPIGTTLQRPGSPDDGTLRFNTTELGAEIYRETAPGSGARDWFPLAGGGPSIGEKSVIRTNAATIDENLTVGTTGTNNGPEFANGLSAGPITISQGFTVTVQSGAAWSVR</sequence>
<evidence type="ECO:0000313" key="6">
    <source>
        <dbReference type="EMBL" id="AOO14443.1"/>
    </source>
</evidence>
<organism evidence="5 11">
    <name type="scientific">Cyanophage S-RIM14</name>
    <dbReference type="NCBI Taxonomy" id="1278423"/>
    <lineage>
        <taxon>Viruses</taxon>
        <taxon>Duplodnaviria</taxon>
        <taxon>Heunggongvirae</taxon>
        <taxon>Uroviricota</taxon>
        <taxon>Caudoviricetes</taxon>
        <taxon>Pantevenvirales</taxon>
        <taxon>Kyanoviridae</taxon>
        <taxon>Ahtivirus</taxon>
        <taxon>Ahtivirus sagseatwo</taxon>
    </lineage>
</organism>
<dbReference type="Proteomes" id="UP000226173">
    <property type="component" value="Segment"/>
</dbReference>
<evidence type="ECO:0000313" key="3">
    <source>
        <dbReference type="EMBL" id="AOO13575.1"/>
    </source>
</evidence>
<dbReference type="EMBL" id="KX349299">
    <property type="protein sequence ID" value="AOO13359.1"/>
    <property type="molecule type" value="Genomic_DNA"/>
</dbReference>
<dbReference type="Proteomes" id="UP000224953">
    <property type="component" value="Genome"/>
</dbReference>
<dbReference type="EMBL" id="KX349304">
    <property type="protein sequence ID" value="AOO14443.1"/>
    <property type="molecule type" value="Genomic_DNA"/>
</dbReference>
<dbReference type="Proteomes" id="UP000223288">
    <property type="component" value="Segment"/>
</dbReference>
<proteinExistence type="predicted"/>
<dbReference type="EMBL" id="KX349305">
    <property type="protein sequence ID" value="AOO14659.1"/>
    <property type="molecule type" value="Genomic_DNA"/>
</dbReference>
<evidence type="ECO:0000313" key="5">
    <source>
        <dbReference type="EMBL" id="AOO14007.1"/>
    </source>
</evidence>
<evidence type="ECO:0000313" key="2">
    <source>
        <dbReference type="EMBL" id="AOO13359.1"/>
    </source>
</evidence>
<reference evidence="9 10" key="1">
    <citation type="journal article" date="2016" name="Environ. Microbiol.">
        <title>Genomic diversification of marine cyanophages into stable ecotypes.</title>
        <authorList>
            <person name="Marston M.F."/>
            <person name="Martiny J.B."/>
        </authorList>
    </citation>
    <scope>NUCLEOTIDE SEQUENCE [LARGE SCALE GENOMIC DNA]</scope>
    <source>
        <strain evidence="1">LIS_02_1110</strain>
        <strain evidence="2">LIS_22_0610</strain>
        <strain evidence="3">Np_11_1211</strain>
        <strain evidence="4">Np_45_0711</strain>
        <strain evidence="5">RW_03_0110</strain>
        <strain evidence="6">Sn_18_0910</strain>
        <strain evidence="7">Sn_23_0910</strain>
        <strain evidence="8">W1_23_0910</strain>
    </source>
</reference>
<accession>A0A1D7SK49</accession>
<dbReference type="EMBL" id="KX349301">
    <property type="protein sequence ID" value="AOO13791.1"/>
    <property type="molecule type" value="Genomic_DNA"/>
</dbReference>
<dbReference type="EMBL" id="KX349306">
    <property type="protein sequence ID" value="AOO14875.1"/>
    <property type="molecule type" value="Genomic_DNA"/>
</dbReference>